<evidence type="ECO:0000313" key="1">
    <source>
        <dbReference type="EMBL" id="CDW34360.1"/>
    </source>
</evidence>
<organism evidence="1">
    <name type="scientific">Lepeophtheirus salmonis</name>
    <name type="common">Salmon louse</name>
    <name type="synonym">Caligus salmonis</name>
    <dbReference type="NCBI Taxonomy" id="72036"/>
    <lineage>
        <taxon>Eukaryota</taxon>
        <taxon>Metazoa</taxon>
        <taxon>Ecdysozoa</taxon>
        <taxon>Arthropoda</taxon>
        <taxon>Crustacea</taxon>
        <taxon>Multicrustacea</taxon>
        <taxon>Hexanauplia</taxon>
        <taxon>Copepoda</taxon>
        <taxon>Siphonostomatoida</taxon>
        <taxon>Caligidae</taxon>
        <taxon>Lepeophtheirus</taxon>
    </lineage>
</organism>
<accession>A0A0K2U8I6</accession>
<dbReference type="AlphaFoldDB" id="A0A0K2U8I6"/>
<proteinExistence type="predicted"/>
<dbReference type="EMBL" id="HACA01016999">
    <property type="protein sequence ID" value="CDW34360.1"/>
    <property type="molecule type" value="Transcribed_RNA"/>
</dbReference>
<sequence>MIGSPCFLVDDNVKEVPSSESVSLVTKDCFSQTTKSSHPLGSVSFKIIRI</sequence>
<protein>
    <submittedName>
        <fullName evidence="1">Uncharacterized protein</fullName>
    </submittedName>
</protein>
<name>A0A0K2U8I6_LEPSM</name>
<reference evidence="1" key="1">
    <citation type="submission" date="2014-05" db="EMBL/GenBank/DDBJ databases">
        <authorList>
            <person name="Chronopoulou M."/>
        </authorList>
    </citation>
    <scope>NUCLEOTIDE SEQUENCE</scope>
    <source>
        <tissue evidence="1">Whole organism</tissue>
    </source>
</reference>